<feature type="transmembrane region" description="Helical" evidence="2">
    <location>
        <begin position="45"/>
        <end position="62"/>
    </location>
</feature>
<sequence>MRGPAGAPGTNRRGAADRLRDLARAEWGPLAYAVRARLRERGPRALVLTASSCLGILALQLVQHAQGPGDWVDRLGGVYCTLPWWKALLRTPLSLFVPDPTLPVWGLLLQVVVVFGISEAAIGAPRCLGIALYATLAGTTFARYSLWVGPDGFLGLPVADLIGRDTGPSAAVVALAVYVACRYRAWWTAGAVILAMVIEVAALTNLAGCEHLTAIVAVLLLFGAETWRAGRRRPRRPSAPAGRTDRAASGTGRPPRG</sequence>
<keyword evidence="4" id="KW-1185">Reference proteome</keyword>
<feature type="transmembrane region" description="Helical" evidence="2">
    <location>
        <begin position="102"/>
        <end position="123"/>
    </location>
</feature>
<evidence type="ECO:0000313" key="3">
    <source>
        <dbReference type="EMBL" id="SFE97795.1"/>
    </source>
</evidence>
<feature type="transmembrane region" description="Helical" evidence="2">
    <location>
        <begin position="161"/>
        <end position="179"/>
    </location>
</feature>
<dbReference type="AlphaFoldDB" id="A0A1I2EY55"/>
<keyword evidence="2" id="KW-0472">Membrane</keyword>
<feature type="transmembrane region" description="Helical" evidence="2">
    <location>
        <begin position="186"/>
        <end position="206"/>
    </location>
</feature>
<feature type="region of interest" description="Disordered" evidence="1">
    <location>
        <begin position="232"/>
        <end position="257"/>
    </location>
</feature>
<organism evidence="3 4">
    <name type="scientific">Actinacidiphila alni</name>
    <dbReference type="NCBI Taxonomy" id="380248"/>
    <lineage>
        <taxon>Bacteria</taxon>
        <taxon>Bacillati</taxon>
        <taxon>Actinomycetota</taxon>
        <taxon>Actinomycetes</taxon>
        <taxon>Kitasatosporales</taxon>
        <taxon>Streptomycetaceae</taxon>
        <taxon>Actinacidiphila</taxon>
    </lineage>
</organism>
<dbReference type="RefSeq" id="WP_245796032.1">
    <property type="nucleotide sequence ID" value="NZ_FONG01000007.1"/>
</dbReference>
<proteinExistence type="predicted"/>
<reference evidence="3 4" key="1">
    <citation type="submission" date="2016-10" db="EMBL/GenBank/DDBJ databases">
        <authorList>
            <person name="de Groot N.N."/>
        </authorList>
    </citation>
    <scope>NUCLEOTIDE SEQUENCE [LARGE SCALE GENOMIC DNA]</scope>
    <source>
        <strain evidence="3 4">CGMCC 4.3510</strain>
    </source>
</reference>
<gene>
    <name evidence="3" type="ORF">SAMN05216251_10747</name>
</gene>
<feature type="transmembrane region" description="Helical" evidence="2">
    <location>
        <begin position="130"/>
        <end position="149"/>
    </location>
</feature>
<name>A0A1I2EY55_9ACTN</name>
<dbReference type="Proteomes" id="UP000199323">
    <property type="component" value="Unassembled WGS sequence"/>
</dbReference>
<accession>A0A1I2EY55</accession>
<keyword evidence="2" id="KW-0812">Transmembrane</keyword>
<evidence type="ECO:0000313" key="4">
    <source>
        <dbReference type="Proteomes" id="UP000199323"/>
    </source>
</evidence>
<dbReference type="EMBL" id="FONG01000007">
    <property type="protein sequence ID" value="SFE97795.1"/>
    <property type="molecule type" value="Genomic_DNA"/>
</dbReference>
<dbReference type="STRING" id="380248.SAMN05216251_10747"/>
<protein>
    <submittedName>
        <fullName evidence="3">Uncharacterized protein</fullName>
    </submittedName>
</protein>
<feature type="transmembrane region" description="Helical" evidence="2">
    <location>
        <begin position="212"/>
        <end position="230"/>
    </location>
</feature>
<keyword evidence="2" id="KW-1133">Transmembrane helix</keyword>
<evidence type="ECO:0000256" key="2">
    <source>
        <dbReference type="SAM" id="Phobius"/>
    </source>
</evidence>
<evidence type="ECO:0000256" key="1">
    <source>
        <dbReference type="SAM" id="MobiDB-lite"/>
    </source>
</evidence>